<comment type="catalytic activity">
    <reaction evidence="5 6">
        <text>adenosine(34) in tRNA + H2O + H(+) = inosine(34) in tRNA + NH4(+)</text>
        <dbReference type="Rhea" id="RHEA:43168"/>
        <dbReference type="Rhea" id="RHEA-COMP:10373"/>
        <dbReference type="Rhea" id="RHEA-COMP:10374"/>
        <dbReference type="ChEBI" id="CHEBI:15377"/>
        <dbReference type="ChEBI" id="CHEBI:15378"/>
        <dbReference type="ChEBI" id="CHEBI:28938"/>
        <dbReference type="ChEBI" id="CHEBI:74411"/>
        <dbReference type="ChEBI" id="CHEBI:82852"/>
        <dbReference type="EC" id="3.5.4.33"/>
    </reaction>
</comment>
<evidence type="ECO:0000256" key="2">
    <source>
        <dbReference type="ARBA" id="ARBA00022723"/>
    </source>
</evidence>
<dbReference type="GO" id="GO:0052717">
    <property type="term" value="F:tRNA-specific adenosine-34 deaminase activity"/>
    <property type="evidence" value="ECO:0007669"/>
    <property type="project" value="UniProtKB-UniRule"/>
</dbReference>
<evidence type="ECO:0000313" key="9">
    <source>
        <dbReference type="Proteomes" id="UP000032420"/>
    </source>
</evidence>
<feature type="domain" description="CMP/dCMP-type deaminase" evidence="7">
    <location>
        <begin position="1"/>
        <end position="106"/>
    </location>
</feature>
<comment type="function">
    <text evidence="6">Catalyzes the deamination of adenosine to inosine at the wobble position 34 of tRNA(Arg2).</text>
</comment>
<keyword evidence="4 6" id="KW-0862">Zinc</keyword>
<dbReference type="PANTHER" id="PTHR11079:SF202">
    <property type="entry name" value="TRNA-SPECIFIC ADENOSINE DEAMINASE"/>
    <property type="match status" value="1"/>
</dbReference>
<dbReference type="PROSITE" id="PS51747">
    <property type="entry name" value="CYT_DCMP_DEAMINASES_2"/>
    <property type="match status" value="1"/>
</dbReference>
<keyword evidence="2 6" id="KW-0479">Metal-binding</keyword>
<gene>
    <name evidence="6 8" type="primary">tadA</name>
    <name evidence="8" type="ORF">CEM_202</name>
</gene>
<dbReference type="SUPFAM" id="SSF53927">
    <property type="entry name" value="Cytidine deaminase-like"/>
    <property type="match status" value="1"/>
</dbReference>
<dbReference type="OrthoDB" id="9802676at2"/>
<organism evidence="8 9">
    <name type="scientific">Candidatus Johnevansia muelleri</name>
    <dbReference type="NCBI Taxonomy" id="1495769"/>
    <lineage>
        <taxon>Bacteria</taxon>
        <taxon>Pseudomonadati</taxon>
        <taxon>Pseudomonadota</taxon>
        <taxon>Gammaproteobacteria</taxon>
        <taxon>Candidatus Johnevansiales</taxon>
        <taxon>Candidatus Johnevansiaceae</taxon>
        <taxon>Candidatus Johnevansia</taxon>
    </lineage>
</organism>
<keyword evidence="1 6" id="KW-0819">tRNA processing</keyword>
<dbReference type="Gene3D" id="3.40.140.10">
    <property type="entry name" value="Cytidine Deaminase, domain 2"/>
    <property type="match status" value="1"/>
</dbReference>
<dbReference type="InterPro" id="IPR002125">
    <property type="entry name" value="CMP_dCMP_dom"/>
</dbReference>
<feature type="binding site" evidence="6">
    <location>
        <position position="47"/>
    </location>
    <ligand>
        <name>Zn(2+)</name>
        <dbReference type="ChEBI" id="CHEBI:29105"/>
        <note>catalytic</note>
    </ligand>
</feature>
<dbReference type="HAMAP" id="MF_00972">
    <property type="entry name" value="tRNA_aden_deaminase"/>
    <property type="match status" value="1"/>
</dbReference>
<name>A0A078KHV1_9GAMM</name>
<evidence type="ECO:0000313" key="8">
    <source>
        <dbReference type="EMBL" id="CDZ16465.1"/>
    </source>
</evidence>
<accession>A0A078KHV1</accession>
<dbReference type="STRING" id="1495769.CEM_202"/>
<evidence type="ECO:0000256" key="6">
    <source>
        <dbReference type="HAMAP-Rule" id="MF_00972"/>
    </source>
</evidence>
<dbReference type="PATRIC" id="fig|1495769.3.peg.187"/>
<comment type="similarity">
    <text evidence="6">Belongs to the cytidine and deoxycytidylate deaminase family.</text>
</comment>
<dbReference type="KEGG" id="eme:CEM_202"/>
<dbReference type="HOGENOM" id="CLU_025810_3_2_6"/>
<comment type="cofactor">
    <cofactor evidence="6">
        <name>Zn(2+)</name>
        <dbReference type="ChEBI" id="CHEBI:29105"/>
    </cofactor>
    <text evidence="6">Binds 1 zinc ion per subunit.</text>
</comment>
<dbReference type="NCBIfam" id="NF008113">
    <property type="entry name" value="PRK10860.1"/>
    <property type="match status" value="1"/>
</dbReference>
<dbReference type="EC" id="3.5.4.33" evidence="6"/>
<evidence type="ECO:0000259" key="7">
    <source>
        <dbReference type="PROSITE" id="PS51747"/>
    </source>
</evidence>
<reference evidence="9" key="1">
    <citation type="submission" date="2014-07" db="EMBL/GenBank/DDBJ databases">
        <authorList>
            <person name="Santos-Garcia D."/>
        </authorList>
    </citation>
    <scope>NUCLEOTIDE SEQUENCE [LARGE SCALE GENOMIC DNA]</scope>
</reference>
<feature type="binding site" evidence="6">
    <location>
        <position position="77"/>
    </location>
    <ligand>
        <name>Zn(2+)</name>
        <dbReference type="ChEBI" id="CHEBI:29105"/>
        <note>catalytic</note>
    </ligand>
</feature>
<proteinExistence type="inferred from homology"/>
<dbReference type="CDD" id="cd01285">
    <property type="entry name" value="nucleoside_deaminase"/>
    <property type="match status" value="1"/>
</dbReference>
<dbReference type="Pfam" id="PF00383">
    <property type="entry name" value="dCMP_cyt_deam_1"/>
    <property type="match status" value="1"/>
</dbReference>
<evidence type="ECO:0000256" key="1">
    <source>
        <dbReference type="ARBA" id="ARBA00022694"/>
    </source>
</evidence>
<feature type="binding site" evidence="6">
    <location>
        <position position="80"/>
    </location>
    <ligand>
        <name>Zn(2+)</name>
        <dbReference type="ChEBI" id="CHEBI:29105"/>
        <note>catalytic</note>
    </ligand>
</feature>
<dbReference type="PANTHER" id="PTHR11079">
    <property type="entry name" value="CYTOSINE DEAMINASE FAMILY MEMBER"/>
    <property type="match status" value="1"/>
</dbReference>
<evidence type="ECO:0000256" key="4">
    <source>
        <dbReference type="ARBA" id="ARBA00022833"/>
    </source>
</evidence>
<protein>
    <recommendedName>
        <fullName evidence="6">tRNA-specific adenosine deaminase</fullName>
        <ecNumber evidence="6">3.5.4.33</ecNumber>
    </recommendedName>
</protein>
<sequence>MKKALDQAWLAYKYNEVPVGAVIVNSNGTIIGTGYNAMIKNLDPSGHAEIIAMKKAASIISNYRLLECTLFVTLEPCMMCIGASINARIKSIFYGTKDPKTGMIESRANLINQPWHNHCINVEGGLLAIKSKRLLKKFFKMRRKIDNY</sequence>
<dbReference type="EMBL" id="LM655252">
    <property type="protein sequence ID" value="CDZ16465.1"/>
    <property type="molecule type" value="Genomic_DNA"/>
</dbReference>
<feature type="active site" description="Proton donor" evidence="6">
    <location>
        <position position="49"/>
    </location>
</feature>
<keyword evidence="3 6" id="KW-0378">Hydrolase</keyword>
<dbReference type="GO" id="GO:0008270">
    <property type="term" value="F:zinc ion binding"/>
    <property type="evidence" value="ECO:0007669"/>
    <property type="project" value="UniProtKB-UniRule"/>
</dbReference>
<dbReference type="GO" id="GO:0002100">
    <property type="term" value="P:tRNA wobble adenosine to inosine editing"/>
    <property type="evidence" value="ECO:0007669"/>
    <property type="project" value="UniProtKB-UniRule"/>
</dbReference>
<dbReference type="InterPro" id="IPR028883">
    <property type="entry name" value="tRNA_aden_deaminase"/>
</dbReference>
<evidence type="ECO:0000256" key="3">
    <source>
        <dbReference type="ARBA" id="ARBA00022801"/>
    </source>
</evidence>
<comment type="subunit">
    <text evidence="6">Homodimer.</text>
</comment>
<keyword evidence="9" id="KW-1185">Reference proteome</keyword>
<evidence type="ECO:0000256" key="5">
    <source>
        <dbReference type="ARBA" id="ARBA00048045"/>
    </source>
</evidence>
<dbReference type="AlphaFoldDB" id="A0A078KHV1"/>
<dbReference type="InterPro" id="IPR016193">
    <property type="entry name" value="Cytidine_deaminase-like"/>
</dbReference>
<dbReference type="Proteomes" id="UP000032420">
    <property type="component" value="Chromosome I"/>
</dbReference>